<proteinExistence type="predicted"/>
<protein>
    <submittedName>
        <fullName evidence="2">Uncharacterized protein</fullName>
    </submittedName>
</protein>
<gene>
    <name evidence="2" type="ORF">MACJ_003417</name>
</gene>
<evidence type="ECO:0000313" key="3">
    <source>
        <dbReference type="Proteomes" id="UP000244803"/>
    </source>
</evidence>
<accession>A0A976SK49</accession>
<organism evidence="2 3">
    <name type="scientific">Theileria orientalis</name>
    <dbReference type="NCBI Taxonomy" id="68886"/>
    <lineage>
        <taxon>Eukaryota</taxon>
        <taxon>Sar</taxon>
        <taxon>Alveolata</taxon>
        <taxon>Apicomplexa</taxon>
        <taxon>Aconoidasida</taxon>
        <taxon>Piroplasmida</taxon>
        <taxon>Theileriidae</taxon>
        <taxon>Theileria</taxon>
    </lineage>
</organism>
<dbReference type="Proteomes" id="UP000244803">
    <property type="component" value="Chromosome 1"/>
</dbReference>
<sequence length="479" mass="55744">MNFHNTRIWKFICLLFVYTKFIIFTETSPSRFIDCQSRTFLRKKEQTEPESPCLVRVDIKNHFSTDEIKYSYNSAQDSHTFTPISPCLIHTVTKGTRVLWDSEHKEYGTSVFVGTNYQGERIFRVYFSKYIPQPEFVTQSKKPDENVSTEDFDDYLIVLNVKNRQTTDRIEYGYDSTTGTHTFRALGPYLFGAVVKGDLLVWKAEQPFYPNTALVFKGPNDEPLIRLYFPFNLEPPLITHFIPETRAQKMDRKRKSHIYESIASKTPISLDVDYEWSTHLWHYAKENNTATYIPKEGYTFGQVEDVKGIGVSKKEAVIWKAREVLEYSTMVTYEHSKSIVTVYSANGTKRSFRKHERNRWSEEYSYQYEPGLVKETCALVDLDIKEKGLKDLYEFSSSVANDPLQTGKSTYKARTGFKFDIVRRGHEIIWRAKNQTEFSSKVCVNRYFNTSKTNMKSSFDSGGDEIEPIIAKPEENKSP</sequence>
<feature type="region of interest" description="Disordered" evidence="1">
    <location>
        <begin position="457"/>
        <end position="479"/>
    </location>
</feature>
<name>A0A976SK49_THEOR</name>
<evidence type="ECO:0000256" key="1">
    <source>
        <dbReference type="SAM" id="MobiDB-lite"/>
    </source>
</evidence>
<reference evidence="2" key="1">
    <citation type="submission" date="2022-07" db="EMBL/GenBank/DDBJ databases">
        <title>Evaluation of T. orientalis genome assembly methods using nanopore sequencing and analysis of variation between genomes.</title>
        <authorList>
            <person name="Yam J."/>
            <person name="Micallef M.L."/>
            <person name="Liu M."/>
            <person name="Djordjevic S.P."/>
            <person name="Bogema D.R."/>
            <person name="Jenkins C."/>
        </authorList>
    </citation>
    <scope>NUCLEOTIDE SEQUENCE</scope>
    <source>
        <strain evidence="2">Fish Creek</strain>
    </source>
</reference>
<dbReference type="EMBL" id="CP056065">
    <property type="protein sequence ID" value="UVC54085.1"/>
    <property type="molecule type" value="Genomic_DNA"/>
</dbReference>
<evidence type="ECO:0000313" key="2">
    <source>
        <dbReference type="EMBL" id="UVC54085.1"/>
    </source>
</evidence>
<dbReference type="AlphaFoldDB" id="A0A976SK49"/>